<dbReference type="Proteomes" id="UP000543556">
    <property type="component" value="Unassembled WGS sequence"/>
</dbReference>
<dbReference type="SUPFAM" id="SSF46785">
    <property type="entry name" value="Winged helix' DNA-binding domain"/>
    <property type="match status" value="1"/>
</dbReference>
<evidence type="ECO:0000256" key="1">
    <source>
        <dbReference type="ARBA" id="ARBA00023015"/>
    </source>
</evidence>
<dbReference type="Gene3D" id="1.10.10.10">
    <property type="entry name" value="Winged helix-like DNA-binding domain superfamily/Winged helix DNA-binding domain"/>
    <property type="match status" value="1"/>
</dbReference>
<keyword evidence="2" id="KW-0238">DNA-binding</keyword>
<reference evidence="5 6" key="1">
    <citation type="submission" date="2020-02" db="EMBL/GenBank/DDBJ databases">
        <title>Genome sequence of strain AETb3-4.</title>
        <authorList>
            <person name="Gao J."/>
            <person name="Zhang X."/>
        </authorList>
    </citation>
    <scope>NUCLEOTIDE SEQUENCE [LARGE SCALE GENOMIC DNA]</scope>
    <source>
        <strain evidence="5 6">AETb3-4</strain>
    </source>
</reference>
<dbReference type="InterPro" id="IPR036388">
    <property type="entry name" value="WH-like_DNA-bd_sf"/>
</dbReference>
<keyword evidence="1" id="KW-0805">Transcription regulation</keyword>
<accession>A0A7Y7M053</accession>
<dbReference type="Pfam" id="PF00455">
    <property type="entry name" value="DeoRC"/>
    <property type="match status" value="1"/>
</dbReference>
<keyword evidence="3" id="KW-0804">Transcription</keyword>
<evidence type="ECO:0000313" key="5">
    <source>
        <dbReference type="EMBL" id="NVM96697.1"/>
    </source>
</evidence>
<dbReference type="GO" id="GO:0003700">
    <property type="term" value="F:DNA-binding transcription factor activity"/>
    <property type="evidence" value="ECO:0007669"/>
    <property type="project" value="InterPro"/>
</dbReference>
<evidence type="ECO:0000256" key="2">
    <source>
        <dbReference type="ARBA" id="ARBA00023125"/>
    </source>
</evidence>
<dbReference type="PRINTS" id="PR00037">
    <property type="entry name" value="HTHLACR"/>
</dbReference>
<keyword evidence="6" id="KW-1185">Reference proteome</keyword>
<comment type="caution">
    <text evidence="5">The sequence shown here is derived from an EMBL/GenBank/DDBJ whole genome shotgun (WGS) entry which is preliminary data.</text>
</comment>
<dbReference type="EMBL" id="JAAMFM010000038">
    <property type="protein sequence ID" value="NVM96697.1"/>
    <property type="molecule type" value="Genomic_DNA"/>
</dbReference>
<proteinExistence type="predicted"/>
<sequence length="276" mass="28930">MASATDRDGSTRHLPAGRKAVLAAYVQEAGEVTVAELAARLDVSTDTIRRDLDRLDRDGVLIRTHGGAVSLSSLPQADTGIDVRLRLQASAKETIGALAATLIQDDSVVMINAGTTNLAVARHMGECRGLTVATNSLRLPAELSSKAYRDLYVFGGTYHQVAQATIGPVSFQAAIGGKELGVQCDLALLAVGAVSVEGGYSTSNVAEAVMMSEMMANASRVAFLADSSKFGRRLFAQVAELGRADYFVTDCAPPDEIAALLVANEVEVMYPPAVAS</sequence>
<dbReference type="PANTHER" id="PTHR30363:SF44">
    <property type="entry name" value="AGA OPERON TRANSCRIPTIONAL REPRESSOR-RELATED"/>
    <property type="match status" value="1"/>
</dbReference>
<dbReference type="InterPro" id="IPR014036">
    <property type="entry name" value="DeoR-like_C"/>
</dbReference>
<dbReference type="InterPro" id="IPR050313">
    <property type="entry name" value="Carb_Metab_HTH_regulators"/>
</dbReference>
<feature type="domain" description="HTH deoR-type" evidence="4">
    <location>
        <begin position="15"/>
        <end position="70"/>
    </location>
</feature>
<dbReference type="InterPro" id="IPR001034">
    <property type="entry name" value="DeoR_HTH"/>
</dbReference>
<dbReference type="PROSITE" id="PS51000">
    <property type="entry name" value="HTH_DEOR_2"/>
    <property type="match status" value="1"/>
</dbReference>
<dbReference type="InterPro" id="IPR018356">
    <property type="entry name" value="Tscrpt_reg_HTH_DeoR_CS"/>
</dbReference>
<dbReference type="Pfam" id="PF08220">
    <property type="entry name" value="HTH_DeoR"/>
    <property type="match status" value="1"/>
</dbReference>
<gene>
    <name evidence="5" type="ORF">G6034_17655</name>
</gene>
<organism evidence="5 6">
    <name type="scientific">Arthrobacter wenxiniae</name>
    <dbReference type="NCBI Taxonomy" id="2713570"/>
    <lineage>
        <taxon>Bacteria</taxon>
        <taxon>Bacillati</taxon>
        <taxon>Actinomycetota</taxon>
        <taxon>Actinomycetes</taxon>
        <taxon>Micrococcales</taxon>
        <taxon>Micrococcaceae</taxon>
        <taxon>Arthrobacter</taxon>
    </lineage>
</organism>
<dbReference type="InterPro" id="IPR037171">
    <property type="entry name" value="NagB/RpiA_transferase-like"/>
</dbReference>
<dbReference type="PANTHER" id="PTHR30363">
    <property type="entry name" value="HTH-TYPE TRANSCRIPTIONAL REGULATOR SRLR-RELATED"/>
    <property type="match status" value="1"/>
</dbReference>
<name>A0A7Y7M053_9MICC</name>
<dbReference type="PROSITE" id="PS00894">
    <property type="entry name" value="HTH_DEOR_1"/>
    <property type="match status" value="1"/>
</dbReference>
<dbReference type="AlphaFoldDB" id="A0A7Y7M053"/>
<evidence type="ECO:0000256" key="3">
    <source>
        <dbReference type="ARBA" id="ARBA00023163"/>
    </source>
</evidence>
<dbReference type="GO" id="GO:0003677">
    <property type="term" value="F:DNA binding"/>
    <property type="evidence" value="ECO:0007669"/>
    <property type="project" value="UniProtKB-KW"/>
</dbReference>
<evidence type="ECO:0000259" key="4">
    <source>
        <dbReference type="PROSITE" id="PS51000"/>
    </source>
</evidence>
<protein>
    <submittedName>
        <fullName evidence="5">DeoR/GlpR transcriptional regulator</fullName>
    </submittedName>
</protein>
<dbReference type="SMART" id="SM01134">
    <property type="entry name" value="DeoRC"/>
    <property type="match status" value="1"/>
</dbReference>
<dbReference type="SUPFAM" id="SSF100950">
    <property type="entry name" value="NagB/RpiA/CoA transferase-like"/>
    <property type="match status" value="1"/>
</dbReference>
<dbReference type="SMART" id="SM00420">
    <property type="entry name" value="HTH_DEOR"/>
    <property type="match status" value="1"/>
</dbReference>
<dbReference type="InterPro" id="IPR036390">
    <property type="entry name" value="WH_DNA-bd_sf"/>
</dbReference>
<evidence type="ECO:0000313" key="6">
    <source>
        <dbReference type="Proteomes" id="UP000543556"/>
    </source>
</evidence>